<dbReference type="EMBL" id="AP022614">
    <property type="protein sequence ID" value="BBZ44057.1"/>
    <property type="molecule type" value="Genomic_DNA"/>
</dbReference>
<protein>
    <recommendedName>
        <fullName evidence="1">Aromatic-ring-hydroxylating dioxygenase alpha subunit C-terminal domain-containing protein</fullName>
    </recommendedName>
</protein>
<dbReference type="Pfam" id="PF00848">
    <property type="entry name" value="Ring_hydroxyl_A"/>
    <property type="match status" value="1"/>
</dbReference>
<evidence type="ECO:0000313" key="3">
    <source>
        <dbReference type="Proteomes" id="UP000467105"/>
    </source>
</evidence>
<evidence type="ECO:0000259" key="1">
    <source>
        <dbReference type="Pfam" id="PF00848"/>
    </source>
</evidence>
<dbReference type="Proteomes" id="UP000467105">
    <property type="component" value="Chromosome"/>
</dbReference>
<evidence type="ECO:0000313" key="2">
    <source>
        <dbReference type="EMBL" id="BBZ44057.1"/>
    </source>
</evidence>
<accession>A0A7I7YS30</accession>
<reference evidence="2 3" key="1">
    <citation type="journal article" date="2019" name="Emerg. Microbes Infect.">
        <title>Comprehensive subspecies identification of 175 nontuberculous mycobacteria species based on 7547 genomic profiles.</title>
        <authorList>
            <person name="Matsumoto Y."/>
            <person name="Kinjo T."/>
            <person name="Motooka D."/>
            <person name="Nabeya D."/>
            <person name="Jung N."/>
            <person name="Uechi K."/>
            <person name="Horii T."/>
            <person name="Iida T."/>
            <person name="Fujita J."/>
            <person name="Nakamura S."/>
        </authorList>
    </citation>
    <scope>NUCLEOTIDE SEQUENCE [LARGE SCALE GENOMIC DNA]</scope>
    <source>
        <strain evidence="2 3">JCM 14742</strain>
    </source>
</reference>
<proteinExistence type="predicted"/>
<dbReference type="InterPro" id="IPR015879">
    <property type="entry name" value="Ring_hydroxy_dOase_asu_C_dom"/>
</dbReference>
<organism evidence="2 3">
    <name type="scientific">Mycobacterium parmense</name>
    <dbReference type="NCBI Taxonomy" id="185642"/>
    <lineage>
        <taxon>Bacteria</taxon>
        <taxon>Bacillati</taxon>
        <taxon>Actinomycetota</taxon>
        <taxon>Actinomycetes</taxon>
        <taxon>Mycobacteriales</taxon>
        <taxon>Mycobacteriaceae</taxon>
        <taxon>Mycobacterium</taxon>
        <taxon>Mycobacterium simiae complex</taxon>
    </lineage>
</organism>
<dbReference type="AlphaFoldDB" id="A0A7I7YS30"/>
<dbReference type="GO" id="GO:0005506">
    <property type="term" value="F:iron ion binding"/>
    <property type="evidence" value="ECO:0007669"/>
    <property type="project" value="InterPro"/>
</dbReference>
<feature type="domain" description="Aromatic-ring-hydroxylating dioxygenase alpha subunit C-terminal" evidence="1">
    <location>
        <begin position="6"/>
        <end position="76"/>
    </location>
</feature>
<name>A0A7I7YS30_9MYCO</name>
<sequence length="89" mass="9581">MPGEAIVYMTYGAPNPITTDEEREWYRLSMDVVCNVLCNQDFPMAQACQRGLEAGVTEVVFGRNEPALHHLAAARAQALGDGAKVAGVS</sequence>
<dbReference type="GO" id="GO:0051537">
    <property type="term" value="F:2 iron, 2 sulfur cluster binding"/>
    <property type="evidence" value="ECO:0007669"/>
    <property type="project" value="InterPro"/>
</dbReference>
<gene>
    <name evidence="2" type="ORF">MPRM_13380</name>
</gene>
<keyword evidence="3" id="KW-1185">Reference proteome</keyword>